<protein>
    <submittedName>
        <fullName evidence="1">Uncharacterized protein</fullName>
    </submittedName>
</protein>
<proteinExistence type="predicted"/>
<name>A0A0A8ZBP6_ARUDO</name>
<reference evidence="1" key="2">
    <citation type="journal article" date="2015" name="Data Brief">
        <title>Shoot transcriptome of the giant reed, Arundo donax.</title>
        <authorList>
            <person name="Barrero R.A."/>
            <person name="Guerrero F.D."/>
            <person name="Moolhuijzen P."/>
            <person name="Goolsby J.A."/>
            <person name="Tidwell J."/>
            <person name="Bellgard S.E."/>
            <person name="Bellgard M.I."/>
        </authorList>
    </citation>
    <scope>NUCLEOTIDE SEQUENCE</scope>
    <source>
        <tissue evidence="1">Shoot tissue taken approximately 20 cm above the soil surface</tissue>
    </source>
</reference>
<dbReference type="AlphaFoldDB" id="A0A0A8ZBP6"/>
<accession>A0A0A8ZBP6</accession>
<organism evidence="1">
    <name type="scientific">Arundo donax</name>
    <name type="common">Giant reed</name>
    <name type="synonym">Donax arundinaceus</name>
    <dbReference type="NCBI Taxonomy" id="35708"/>
    <lineage>
        <taxon>Eukaryota</taxon>
        <taxon>Viridiplantae</taxon>
        <taxon>Streptophyta</taxon>
        <taxon>Embryophyta</taxon>
        <taxon>Tracheophyta</taxon>
        <taxon>Spermatophyta</taxon>
        <taxon>Magnoliopsida</taxon>
        <taxon>Liliopsida</taxon>
        <taxon>Poales</taxon>
        <taxon>Poaceae</taxon>
        <taxon>PACMAD clade</taxon>
        <taxon>Arundinoideae</taxon>
        <taxon>Arundineae</taxon>
        <taxon>Arundo</taxon>
    </lineage>
</organism>
<sequence length="26" mass="3268">MIKGSYRWLIYMDSGFYVTEDRVYHH</sequence>
<reference evidence="1" key="1">
    <citation type="submission" date="2014-09" db="EMBL/GenBank/DDBJ databases">
        <authorList>
            <person name="Magalhaes I.L.F."/>
            <person name="Oliveira U."/>
            <person name="Santos F.R."/>
            <person name="Vidigal T.H.D.A."/>
            <person name="Brescovit A.D."/>
            <person name="Santos A.J."/>
        </authorList>
    </citation>
    <scope>NUCLEOTIDE SEQUENCE</scope>
    <source>
        <tissue evidence="1">Shoot tissue taken approximately 20 cm above the soil surface</tissue>
    </source>
</reference>
<dbReference type="EMBL" id="GBRH01265598">
    <property type="protein sequence ID" value="JAD32297.1"/>
    <property type="molecule type" value="Transcribed_RNA"/>
</dbReference>
<evidence type="ECO:0000313" key="1">
    <source>
        <dbReference type="EMBL" id="JAD32297.1"/>
    </source>
</evidence>